<evidence type="ECO:0000313" key="10">
    <source>
        <dbReference type="Proteomes" id="UP000324575"/>
    </source>
</evidence>
<sequence length="572" mass="64214">MKRIYYSLLAIAMLFTFNACQDLLETDSNRLVSDEDYQLNSPEDSYAVIAGILSELQQVADRYVLFGELRGDLMNTSSGAVVALQEINNFDVSPENEYADKRAYYNIINNCNYALQRMDTSLVIQTEKVMLPAYAEIKTIRAWTYFQLAQVFGKVVYLTEPITDLDASLTEETPIDLDNLVDKLIDDLFPFINERMPSSNVSPNSFMPTALLLGDLFLYQKQYEAAATLYYLVMYDGVSTLPNHITVGGAINRWETGFNYANVSHLGAYTNELLAEIDFQFTAKGLHSQLVRWSLNDQPSLLPARNFVEEMAAAQYFYTSASDGSGVVSYREGDLRGNIQQRGDYQVGDAYFYTNIQGSVQQEPLIFKFFYDSYVSSTGSDPENALLNKEFKYSTGGASLTITPPGLYYLPHIAIYRTPQLYLHYAEAVNRAGKPSLAFAVLKYGLKETTLTNSARVNPAELGAAYTNFRDFDNTAMAVRGRGYGIQSPTVYTIPDFTDSATATQDSIEWVEDRILEELAAETAFEGNRFFDLLCVSRSRGTDWMAKKVAAKYPDAAAKEAKLKTLANWFLQ</sequence>
<dbReference type="InterPro" id="IPR011990">
    <property type="entry name" value="TPR-like_helical_dom_sf"/>
</dbReference>
<proteinExistence type="inferred from homology"/>
<comment type="subcellular location">
    <subcellularLocation>
        <location evidence="1">Cell outer membrane</location>
    </subcellularLocation>
</comment>
<dbReference type="AlphaFoldDB" id="A0A5M8NYR9"/>
<reference evidence="9 10" key="1">
    <citation type="submission" date="2019-03" db="EMBL/GenBank/DDBJ databases">
        <title>Single cell metagenomics reveals metabolic interactions within the superorganism composed of flagellate Streblomastix strix and complex community of Bacteroidetes bacteria on its surface.</title>
        <authorList>
            <person name="Treitli S.C."/>
            <person name="Kolisko M."/>
            <person name="Husnik F."/>
            <person name="Keeling P."/>
            <person name="Hampl V."/>
        </authorList>
    </citation>
    <scope>NUCLEOTIDE SEQUENCE [LARGE SCALE GENOMIC DNA]</scope>
    <source>
        <strain evidence="9">St1</strain>
    </source>
</reference>
<name>A0A5M8NYR9_9BACT</name>
<dbReference type="EMBL" id="SNRX01000023">
    <property type="protein sequence ID" value="KAA6301235.1"/>
    <property type="molecule type" value="Genomic_DNA"/>
</dbReference>
<accession>A0A5M8NYR9</accession>
<dbReference type="Pfam" id="PF14322">
    <property type="entry name" value="SusD-like_3"/>
    <property type="match status" value="1"/>
</dbReference>
<keyword evidence="3 6" id="KW-0732">Signal</keyword>
<feature type="signal peptide" evidence="6">
    <location>
        <begin position="1"/>
        <end position="21"/>
    </location>
</feature>
<evidence type="ECO:0008006" key="11">
    <source>
        <dbReference type="Google" id="ProtNLM"/>
    </source>
</evidence>
<dbReference type="SUPFAM" id="SSF48452">
    <property type="entry name" value="TPR-like"/>
    <property type="match status" value="1"/>
</dbReference>
<evidence type="ECO:0000256" key="5">
    <source>
        <dbReference type="ARBA" id="ARBA00023237"/>
    </source>
</evidence>
<keyword evidence="4" id="KW-0472">Membrane</keyword>
<feature type="domain" description="SusD-like N-terminal" evidence="8">
    <location>
        <begin position="84"/>
        <end position="165"/>
    </location>
</feature>
<organism evidence="9 10">
    <name type="scientific">Candidatus Ordinivivax streblomastigis</name>
    <dbReference type="NCBI Taxonomy" id="2540710"/>
    <lineage>
        <taxon>Bacteria</taxon>
        <taxon>Pseudomonadati</taxon>
        <taxon>Bacteroidota</taxon>
        <taxon>Bacteroidia</taxon>
        <taxon>Bacteroidales</taxon>
        <taxon>Candidatus Ordinivivax</taxon>
    </lineage>
</organism>
<protein>
    <recommendedName>
        <fullName evidence="11">RagB/SusD family nutrient uptake outer membrane protein</fullName>
    </recommendedName>
</protein>
<dbReference type="GO" id="GO:0009279">
    <property type="term" value="C:cell outer membrane"/>
    <property type="evidence" value="ECO:0007669"/>
    <property type="project" value="UniProtKB-SubCell"/>
</dbReference>
<feature type="domain" description="RagB/SusD" evidence="7">
    <location>
        <begin position="413"/>
        <end position="534"/>
    </location>
</feature>
<evidence type="ECO:0000256" key="6">
    <source>
        <dbReference type="SAM" id="SignalP"/>
    </source>
</evidence>
<comment type="caution">
    <text evidence="9">The sequence shown here is derived from an EMBL/GenBank/DDBJ whole genome shotgun (WGS) entry which is preliminary data.</text>
</comment>
<dbReference type="Gene3D" id="1.25.40.390">
    <property type="match status" value="1"/>
</dbReference>
<evidence type="ECO:0000256" key="4">
    <source>
        <dbReference type="ARBA" id="ARBA00023136"/>
    </source>
</evidence>
<evidence type="ECO:0000313" key="9">
    <source>
        <dbReference type="EMBL" id="KAA6301235.1"/>
    </source>
</evidence>
<evidence type="ECO:0000256" key="2">
    <source>
        <dbReference type="ARBA" id="ARBA00006275"/>
    </source>
</evidence>
<dbReference type="InterPro" id="IPR033985">
    <property type="entry name" value="SusD-like_N"/>
</dbReference>
<dbReference type="Proteomes" id="UP000324575">
    <property type="component" value="Unassembled WGS sequence"/>
</dbReference>
<evidence type="ECO:0000259" key="8">
    <source>
        <dbReference type="Pfam" id="PF14322"/>
    </source>
</evidence>
<evidence type="ECO:0000256" key="3">
    <source>
        <dbReference type="ARBA" id="ARBA00022729"/>
    </source>
</evidence>
<keyword evidence="5" id="KW-0998">Cell outer membrane</keyword>
<dbReference type="Pfam" id="PF07980">
    <property type="entry name" value="SusD_RagB"/>
    <property type="match status" value="1"/>
</dbReference>
<gene>
    <name evidence="9" type="ORF">EZS26_002624</name>
</gene>
<feature type="chain" id="PRO_5024381376" description="RagB/SusD family nutrient uptake outer membrane protein" evidence="6">
    <location>
        <begin position="22"/>
        <end position="572"/>
    </location>
</feature>
<evidence type="ECO:0000256" key="1">
    <source>
        <dbReference type="ARBA" id="ARBA00004442"/>
    </source>
</evidence>
<evidence type="ECO:0000259" key="7">
    <source>
        <dbReference type="Pfam" id="PF07980"/>
    </source>
</evidence>
<dbReference type="InterPro" id="IPR012944">
    <property type="entry name" value="SusD_RagB_dom"/>
</dbReference>
<comment type="similarity">
    <text evidence="2">Belongs to the SusD family.</text>
</comment>